<keyword evidence="3" id="KW-1185">Reference proteome</keyword>
<evidence type="ECO:0000256" key="1">
    <source>
        <dbReference type="ARBA" id="ARBA00022729"/>
    </source>
</evidence>
<name>G5K4Y4_9STRE</name>
<dbReference type="AlphaFoldDB" id="G5K4Y4"/>
<dbReference type="SUPFAM" id="SSF56784">
    <property type="entry name" value="HAD-like"/>
    <property type="match status" value="1"/>
</dbReference>
<dbReference type="EMBL" id="AEUX02000007">
    <property type="protein sequence ID" value="EHI69030.1"/>
    <property type="molecule type" value="Genomic_DNA"/>
</dbReference>
<dbReference type="Pfam" id="PF03767">
    <property type="entry name" value="Acid_phosphat_B"/>
    <property type="match status" value="1"/>
</dbReference>
<dbReference type="eggNOG" id="COG2503">
    <property type="taxonomic scope" value="Bacteria"/>
</dbReference>
<reference evidence="2 3" key="1">
    <citation type="journal article" date="2014" name="Int. J. Syst. Evol. Microbiol.">
        <title>Phylogenomics and the dynamic genome evolution of the genus Streptococcus.</title>
        <authorList>
            <consortium name="The Broad Institute Genome Sequencing Platform"/>
            <person name="Richards V.P."/>
            <person name="Palmer S.R."/>
            <person name="Pavinski Bitar P.D."/>
            <person name="Qin X."/>
            <person name="Weinstock G.M."/>
            <person name="Highlander S.K."/>
            <person name="Town C.D."/>
            <person name="Burne R.A."/>
            <person name="Stanhope M.J."/>
        </authorList>
    </citation>
    <scope>NUCLEOTIDE SEQUENCE [LARGE SCALE GENOMIC DNA]</scope>
    <source>
        <strain evidence="2 3">707-05</strain>
    </source>
</reference>
<dbReference type="InterPro" id="IPR036412">
    <property type="entry name" value="HAD-like_sf"/>
</dbReference>
<accession>G5K4Y4</accession>
<dbReference type="InterPro" id="IPR023214">
    <property type="entry name" value="HAD_sf"/>
</dbReference>
<gene>
    <name evidence="2" type="ORF">STRIC_1871</name>
</gene>
<proteinExistence type="predicted"/>
<dbReference type="Proteomes" id="UP000003330">
    <property type="component" value="Unassembled WGS sequence"/>
</dbReference>
<protein>
    <submittedName>
        <fullName evidence="2">HAD phosphatase, family IIIB domain protein</fullName>
    </submittedName>
</protein>
<comment type="caution">
    <text evidence="2">The sequence shown here is derived from an EMBL/GenBank/DDBJ whole genome shotgun (WGS) entry which is preliminary data.</text>
</comment>
<evidence type="ECO:0000313" key="3">
    <source>
        <dbReference type="Proteomes" id="UP000003330"/>
    </source>
</evidence>
<evidence type="ECO:0000313" key="2">
    <source>
        <dbReference type="EMBL" id="EHI69030.1"/>
    </source>
</evidence>
<dbReference type="STRING" id="764299.STRIC_1871"/>
<keyword evidence="1" id="KW-0732">Signal</keyword>
<dbReference type="InterPro" id="IPR005519">
    <property type="entry name" value="Acid_phosphat_B-like"/>
</dbReference>
<sequence>MENLEKEGIPVQGKEHFLFYEDGMTSKESRRQKVMETTNLALLFGDNLVDFAEFSKTSKEDRQTLLDQLHQEFGNKFIIFPNPMYGSWESAVYKGEKLDGKGQVKASEKALEAFGN</sequence>
<organism evidence="2 3">
    <name type="scientific">Streptococcus ictaluri 707-05</name>
    <dbReference type="NCBI Taxonomy" id="764299"/>
    <lineage>
        <taxon>Bacteria</taxon>
        <taxon>Bacillati</taxon>
        <taxon>Bacillota</taxon>
        <taxon>Bacilli</taxon>
        <taxon>Lactobacillales</taxon>
        <taxon>Streptococcaceae</taxon>
        <taxon>Streptococcus</taxon>
    </lineage>
</organism>
<dbReference type="Gene3D" id="3.40.50.1000">
    <property type="entry name" value="HAD superfamily/HAD-like"/>
    <property type="match status" value="1"/>
</dbReference>